<dbReference type="VEuPathDB" id="TriTrypDB:TcBrA4_0059330"/>
<dbReference type="VEuPathDB" id="TriTrypDB:TcCLB.510431.240"/>
<evidence type="ECO:0000256" key="1">
    <source>
        <dbReference type="SAM" id="MobiDB-lite"/>
    </source>
</evidence>
<reference evidence="2 3" key="1">
    <citation type="journal article" date="2018" name="Microb. Genom.">
        <title>Expanding an expanded genome: long-read sequencing of Trypanosoma cruzi.</title>
        <authorList>
            <person name="Berna L."/>
            <person name="Rodriguez M."/>
            <person name="Chiribao M.L."/>
            <person name="Parodi-Talice A."/>
            <person name="Pita S."/>
            <person name="Rijo G."/>
            <person name="Alvarez-Valin F."/>
            <person name="Robello C."/>
        </authorList>
    </citation>
    <scope>NUCLEOTIDE SEQUENCE [LARGE SCALE GENOMIC DNA]</scope>
    <source>
        <strain evidence="2 3">Dm28c</strain>
    </source>
</reference>
<dbReference type="VEuPathDB" id="TriTrypDB:ECC02_002717"/>
<dbReference type="VEuPathDB" id="TriTrypDB:TCDM_01626"/>
<proteinExistence type="predicted"/>
<organism evidence="2 3">
    <name type="scientific">Trypanosoma cruzi</name>
    <dbReference type="NCBI Taxonomy" id="5693"/>
    <lineage>
        <taxon>Eukaryota</taxon>
        <taxon>Discoba</taxon>
        <taxon>Euglenozoa</taxon>
        <taxon>Kinetoplastea</taxon>
        <taxon>Metakinetoplastina</taxon>
        <taxon>Trypanosomatida</taxon>
        <taxon>Trypanosomatidae</taxon>
        <taxon>Trypanosoma</taxon>
        <taxon>Schizotrypanum</taxon>
    </lineage>
</organism>
<dbReference type="Proteomes" id="UP000246121">
    <property type="component" value="Unassembled WGS sequence"/>
</dbReference>
<dbReference type="VEuPathDB" id="TriTrypDB:TCSYLVIO_005618"/>
<dbReference type="EMBL" id="PRFA01000002">
    <property type="protein sequence ID" value="PWV02701.1"/>
    <property type="molecule type" value="Genomic_DNA"/>
</dbReference>
<feature type="compositionally biased region" description="Polar residues" evidence="1">
    <location>
        <begin position="263"/>
        <end position="275"/>
    </location>
</feature>
<evidence type="ECO:0000313" key="2">
    <source>
        <dbReference type="EMBL" id="PWV02701.1"/>
    </source>
</evidence>
<accession>A0A2V2W2F5</accession>
<dbReference type="VEuPathDB" id="TriTrypDB:TcYC6_0072150"/>
<dbReference type="VEuPathDB" id="TriTrypDB:TcG_07351"/>
<dbReference type="VEuPathDB" id="TriTrypDB:C4B63_2g378"/>
<evidence type="ECO:0000313" key="3">
    <source>
        <dbReference type="Proteomes" id="UP000246121"/>
    </source>
</evidence>
<dbReference type="VEuPathDB" id="TriTrypDB:C3747_1g413"/>
<evidence type="ECO:0008006" key="4">
    <source>
        <dbReference type="Google" id="ProtNLM"/>
    </source>
</evidence>
<dbReference type="VEuPathDB" id="TriTrypDB:Tc_MARK_4247"/>
<comment type="caution">
    <text evidence="2">The sequence shown here is derived from an EMBL/GenBank/DDBJ whole genome shotgun (WGS) entry which is preliminary data.</text>
</comment>
<dbReference type="VEuPathDB" id="TriTrypDB:BCY84_14540"/>
<sequence>MRRLLEDALSSGDVVQLEKAIISAQNTALASLKQRRESNYLNDLMLRCRKALVQHLEECGSLLKPLRRACRNLDEEALADALRGVRLATSELRRYMQTDIQQAEALQRRMLCAAEEARKLLNGSDWRELEHFLDANTAILPDRTVVALMRRREALFTQRHRTHVDPVARMTGLSPAPFYAGSLRRDEDGGATGTICQRMIEQEEESGRCVLIEQEHAQRVLCLKSIMDAISLLLTHTDRQWGTPMQYSAAQVEVPVPRKETQRSSPLSGLTNSDNRFFPPSTAETPNVSPIKLSLLMDSASRADQRPTAVGTSAAAGTANNISDFILARGTVSSVSQESHVVVSPGVWAKISATMEEEEICRHDVEGSENFERNLFLLPMAARSVLLSRVFPRRKL</sequence>
<dbReference type="AlphaFoldDB" id="A0A2V2W2F5"/>
<protein>
    <recommendedName>
        <fullName evidence="4">Trichohyalin</fullName>
    </recommendedName>
</protein>
<dbReference type="VEuPathDB" id="TriTrypDB:TcCL_ESM00408"/>
<feature type="region of interest" description="Disordered" evidence="1">
    <location>
        <begin position="253"/>
        <end position="285"/>
    </location>
</feature>
<name>A0A2V2W2F5_TRYCR</name>
<gene>
    <name evidence="2" type="ORF">C4B63_2g378</name>
</gene>